<feature type="compositionally biased region" description="Low complexity" evidence="1">
    <location>
        <begin position="96"/>
        <end position="116"/>
    </location>
</feature>
<evidence type="ECO:0000313" key="4">
    <source>
        <dbReference type="Proteomes" id="UP001058271"/>
    </source>
</evidence>
<keyword evidence="4" id="KW-1185">Reference proteome</keyword>
<name>A0ABY5YZS1_9ACTN</name>
<gene>
    <name evidence="3" type="ORF">Drose_29620</name>
</gene>
<keyword evidence="2" id="KW-1133">Transmembrane helix</keyword>
<evidence type="ECO:0000313" key="3">
    <source>
        <dbReference type="EMBL" id="UWZ35274.1"/>
    </source>
</evidence>
<organism evidence="3 4">
    <name type="scientific">Dactylosporangium roseum</name>
    <dbReference type="NCBI Taxonomy" id="47989"/>
    <lineage>
        <taxon>Bacteria</taxon>
        <taxon>Bacillati</taxon>
        <taxon>Actinomycetota</taxon>
        <taxon>Actinomycetes</taxon>
        <taxon>Micromonosporales</taxon>
        <taxon>Micromonosporaceae</taxon>
        <taxon>Dactylosporangium</taxon>
    </lineage>
</organism>
<dbReference type="RefSeq" id="WP_260724616.1">
    <property type="nucleotide sequence ID" value="NZ_BAAABS010000046.1"/>
</dbReference>
<keyword evidence="2" id="KW-0472">Membrane</keyword>
<sequence>MGLWLKVHREVAGAWRSACYDLDRHVNRRRTHRLTRAETAEFGPWHHRGLHRPPRRVAAVTGVALLVAGGAAGTYLAVVGSLSALTARPAEPPLAAPAAPAAATTAPLTGPAPRLTQPRPQVRRSTPPQVIALPPVQAPPVVPTTNEPESTPTPSESPSASDSASPSPSATVPSTSSSASNPPKAGRYGDENAATGQTSVGR</sequence>
<reference evidence="3" key="1">
    <citation type="submission" date="2021-04" db="EMBL/GenBank/DDBJ databases">
        <title>Biosynthetic gene clusters of Dactylosporangioum roseum.</title>
        <authorList>
            <person name="Hartkoorn R.C."/>
            <person name="Beaudoing E."/>
            <person name="Hot D."/>
            <person name="Moureu S."/>
        </authorList>
    </citation>
    <scope>NUCLEOTIDE SEQUENCE</scope>
    <source>
        <strain evidence="3">NRRL B-16295</strain>
    </source>
</reference>
<protein>
    <submittedName>
        <fullName evidence="3">Uncharacterized protein</fullName>
    </submittedName>
</protein>
<feature type="region of interest" description="Disordered" evidence="1">
    <location>
        <begin position="94"/>
        <end position="202"/>
    </location>
</feature>
<keyword evidence="2" id="KW-0812">Transmembrane</keyword>
<accession>A0ABY5YZS1</accession>
<proteinExistence type="predicted"/>
<dbReference type="EMBL" id="CP073721">
    <property type="protein sequence ID" value="UWZ35274.1"/>
    <property type="molecule type" value="Genomic_DNA"/>
</dbReference>
<evidence type="ECO:0000256" key="1">
    <source>
        <dbReference type="SAM" id="MobiDB-lite"/>
    </source>
</evidence>
<feature type="compositionally biased region" description="Low complexity" evidence="1">
    <location>
        <begin position="143"/>
        <end position="183"/>
    </location>
</feature>
<dbReference type="Proteomes" id="UP001058271">
    <property type="component" value="Chromosome"/>
</dbReference>
<evidence type="ECO:0000256" key="2">
    <source>
        <dbReference type="SAM" id="Phobius"/>
    </source>
</evidence>
<feature type="transmembrane region" description="Helical" evidence="2">
    <location>
        <begin position="57"/>
        <end position="78"/>
    </location>
</feature>